<dbReference type="Pfam" id="PF07826">
    <property type="entry name" value="IMP_cyclohyd"/>
    <property type="match status" value="1"/>
</dbReference>
<dbReference type="InterPro" id="IPR020600">
    <property type="entry name" value="IMP_cyclohydrolase-like"/>
</dbReference>
<dbReference type="RefSeq" id="WP_009644667.1">
    <property type="nucleotide sequence ID" value="NZ_CAJPUB010000009.1"/>
</dbReference>
<feature type="domain" description="Inosine monophosphate cyclohydrolase-like" evidence="1">
    <location>
        <begin position="17"/>
        <end position="219"/>
    </location>
</feature>
<name>A0A7Y8VSR9_9FIRM</name>
<organism evidence="2 3">
    <name type="scientific">Mogibacterium timidum</name>
    <dbReference type="NCBI Taxonomy" id="35519"/>
    <lineage>
        <taxon>Bacteria</taxon>
        <taxon>Bacillati</taxon>
        <taxon>Bacillota</taxon>
        <taxon>Clostridia</taxon>
        <taxon>Peptostreptococcales</taxon>
        <taxon>Anaerovoracaceae</taxon>
        <taxon>Mogibacterium</taxon>
    </lineage>
</organism>
<dbReference type="GO" id="GO:0003937">
    <property type="term" value="F:IMP cyclohydrolase activity"/>
    <property type="evidence" value="ECO:0007669"/>
    <property type="project" value="InterPro"/>
</dbReference>
<dbReference type="GO" id="GO:0006188">
    <property type="term" value="P:IMP biosynthetic process"/>
    <property type="evidence" value="ECO:0007669"/>
    <property type="project" value="InterPro"/>
</dbReference>
<comment type="caution">
    <text evidence="2">The sequence shown here is derived from an EMBL/GenBank/DDBJ whole genome shotgun (WGS) entry which is preliminary data.</text>
</comment>
<dbReference type="SUPFAM" id="SSF75569">
    <property type="entry name" value="Archaeal IMP cyclohydrolase PurO"/>
    <property type="match status" value="1"/>
</dbReference>
<sequence>MNKIQINELSFLASNDYWGRGILIGKTSRRIAVAYFIMGRSENSRNRVFYQDADMIAIAPFDKNAEIDPTLIIYYPVKTNGRNLIVTNGDQTDTVEEFLNEGKTFEEALRTRCFEPDAPHFTPRISSILNMVDGSYKLSILKDSDGHGTDCSRYFYEYASRDNTGHFIHTYEGNDSPLPTFEGEPKLFRIPDSFEEFSETIWNSLDADNKIALCTMMIDFDTLEREVKIYNKRMGD</sequence>
<dbReference type="EMBL" id="JABXYR010000002">
    <property type="protein sequence ID" value="NWO23971.1"/>
    <property type="molecule type" value="Genomic_DNA"/>
</dbReference>
<protein>
    <submittedName>
        <fullName evidence="2">Inosine monophosphate cyclohydrolase</fullName>
    </submittedName>
</protein>
<evidence type="ECO:0000313" key="3">
    <source>
        <dbReference type="Proteomes" id="UP000526307"/>
    </source>
</evidence>
<dbReference type="AlphaFoldDB" id="A0A7Y8VSR9"/>
<gene>
    <name evidence="2" type="ORF">HW270_07905</name>
</gene>
<reference evidence="2 3" key="1">
    <citation type="submission" date="2020-06" db="EMBL/GenBank/DDBJ databases">
        <title>Mogibacterium timidum strain W9173 genomic sequence.</title>
        <authorList>
            <person name="Wade W.G."/>
            <person name="Johnston C.D."/>
            <person name="Chen T."/>
            <person name="Dewhirst F.E."/>
        </authorList>
    </citation>
    <scope>NUCLEOTIDE SEQUENCE [LARGE SCALE GENOMIC DNA]</scope>
    <source>
        <strain evidence="2 3">W9173</strain>
    </source>
</reference>
<dbReference type="Gene3D" id="3.60.20.20">
    <property type="entry name" value="Inosine monophosphate cyclohydrolase-like"/>
    <property type="match status" value="1"/>
</dbReference>
<dbReference type="Proteomes" id="UP000526307">
    <property type="component" value="Unassembled WGS sequence"/>
</dbReference>
<proteinExistence type="predicted"/>
<keyword evidence="2" id="KW-0378">Hydrolase</keyword>
<evidence type="ECO:0000313" key="2">
    <source>
        <dbReference type="EMBL" id="NWO23971.1"/>
    </source>
</evidence>
<keyword evidence="3" id="KW-1185">Reference proteome</keyword>
<accession>A0A7Y8VSR9</accession>
<dbReference type="InterPro" id="IPR036795">
    <property type="entry name" value="IMP_cyclohydrolase-like_sf"/>
</dbReference>
<evidence type="ECO:0000259" key="1">
    <source>
        <dbReference type="Pfam" id="PF07826"/>
    </source>
</evidence>